<evidence type="ECO:0000256" key="1">
    <source>
        <dbReference type="SAM" id="SignalP"/>
    </source>
</evidence>
<dbReference type="InterPro" id="IPR005180">
    <property type="entry name" value="DUF302"/>
</dbReference>
<dbReference type="Gene3D" id="3.30.310.70">
    <property type="entry name" value="TT1751-like domain"/>
    <property type="match status" value="1"/>
</dbReference>
<feature type="signal peptide" evidence="1">
    <location>
        <begin position="1"/>
        <end position="19"/>
    </location>
</feature>
<accession>A0A2Z2NK29</accession>
<dbReference type="Proteomes" id="UP000250079">
    <property type="component" value="Chromosome"/>
</dbReference>
<dbReference type="Pfam" id="PF03625">
    <property type="entry name" value="DUF302"/>
    <property type="match status" value="1"/>
</dbReference>
<dbReference type="AlphaFoldDB" id="A0A2Z2NK29"/>
<dbReference type="RefSeq" id="WP_088917144.1">
    <property type="nucleotide sequence ID" value="NZ_CP018632.1"/>
</dbReference>
<dbReference type="PANTHER" id="PTHR38342">
    <property type="entry name" value="SLR5037 PROTEIN"/>
    <property type="match status" value="1"/>
</dbReference>
<dbReference type="KEGG" id="gai:IMCC3135_08245"/>
<dbReference type="EMBL" id="CP018632">
    <property type="protein sequence ID" value="ASJ71752.1"/>
    <property type="molecule type" value="Genomic_DNA"/>
</dbReference>
<evidence type="ECO:0000313" key="4">
    <source>
        <dbReference type="Proteomes" id="UP000250079"/>
    </source>
</evidence>
<reference evidence="3 4" key="1">
    <citation type="submission" date="2016-12" db="EMBL/GenBank/DDBJ databases">
        <authorList>
            <person name="Song W.-J."/>
            <person name="Kurnit D.M."/>
        </authorList>
    </citation>
    <scope>NUCLEOTIDE SEQUENCE [LARGE SCALE GENOMIC DNA]</scope>
    <source>
        <strain evidence="3 4">IMCC3135</strain>
    </source>
</reference>
<protein>
    <recommendedName>
        <fullName evidence="2">DUF302 domain-containing protein</fullName>
    </recommendedName>
</protein>
<gene>
    <name evidence="3" type="ORF">IMCC3135_08245</name>
</gene>
<evidence type="ECO:0000259" key="2">
    <source>
        <dbReference type="Pfam" id="PF03625"/>
    </source>
</evidence>
<organism evidence="3 4">
    <name type="scientific">Granulosicoccus antarcticus IMCC3135</name>
    <dbReference type="NCBI Taxonomy" id="1192854"/>
    <lineage>
        <taxon>Bacteria</taxon>
        <taxon>Pseudomonadati</taxon>
        <taxon>Pseudomonadota</taxon>
        <taxon>Gammaproteobacteria</taxon>
        <taxon>Chromatiales</taxon>
        <taxon>Granulosicoccaceae</taxon>
        <taxon>Granulosicoccus</taxon>
    </lineage>
</organism>
<dbReference type="InterPro" id="IPR035923">
    <property type="entry name" value="TT1751-like_sf"/>
</dbReference>
<feature type="chain" id="PRO_5016299992" description="DUF302 domain-containing protein" evidence="1">
    <location>
        <begin position="20"/>
        <end position="149"/>
    </location>
</feature>
<feature type="domain" description="DUF302" evidence="2">
    <location>
        <begin position="54"/>
        <end position="116"/>
    </location>
</feature>
<dbReference type="CDD" id="cd14797">
    <property type="entry name" value="DUF302"/>
    <property type="match status" value="1"/>
</dbReference>
<proteinExistence type="predicted"/>
<dbReference type="SUPFAM" id="SSF103247">
    <property type="entry name" value="TT1751-like"/>
    <property type="match status" value="1"/>
</dbReference>
<keyword evidence="1" id="KW-0732">Signal</keyword>
<dbReference type="PANTHER" id="PTHR38342:SF2">
    <property type="entry name" value="INNER MEMBRANE OR EXPORTED"/>
    <property type="match status" value="1"/>
</dbReference>
<sequence length="149" mass="16038">MRALFLGLVTLLSVQVAVAQDGVISVESPFDVSTTLDKLTTVLESKGMTVFARIDHSANAQKADLELRPTQVLIFGNPKIGTPLMNCAQSMALDLPQKMLAWQDEAGNTHLGWNDPAYLQARHNIEGCDEVLQKVGNALGSFAKAATSE</sequence>
<name>A0A2Z2NK29_9GAMM</name>
<evidence type="ECO:0000313" key="3">
    <source>
        <dbReference type="EMBL" id="ASJ71752.1"/>
    </source>
</evidence>
<keyword evidence="4" id="KW-1185">Reference proteome</keyword>
<dbReference type="OrthoDB" id="9799367at2"/>